<feature type="binding site" evidence="10">
    <location>
        <begin position="8"/>
        <end position="12"/>
    </location>
    <ligand>
        <name>ATP</name>
        <dbReference type="ChEBI" id="CHEBI:30616"/>
    </ligand>
</feature>
<feature type="binding site" evidence="10">
    <location>
        <position position="182"/>
    </location>
    <ligand>
        <name>ATP</name>
        <dbReference type="ChEBI" id="CHEBI:30616"/>
    </ligand>
</feature>
<dbReference type="GO" id="GO:0005524">
    <property type="term" value="F:ATP binding"/>
    <property type="evidence" value="ECO:0007669"/>
    <property type="project" value="UniProtKB-KW"/>
</dbReference>
<evidence type="ECO:0000256" key="4">
    <source>
        <dbReference type="ARBA" id="ARBA00022679"/>
    </source>
</evidence>
<feature type="site" description="Transition state stabilizer" evidence="11">
    <location>
        <position position="17"/>
    </location>
</feature>
<dbReference type="GO" id="GO:0102043">
    <property type="term" value="F:isopentenyl phosphate kinase activity"/>
    <property type="evidence" value="ECO:0007669"/>
    <property type="project" value="UniProtKB-EC"/>
</dbReference>
<evidence type="ECO:0000256" key="11">
    <source>
        <dbReference type="PIRSR" id="PIRSR016496-2"/>
    </source>
</evidence>
<keyword evidence="5 10" id="KW-0547">Nucleotide-binding</keyword>
<feature type="binding site" evidence="10">
    <location>
        <position position="220"/>
    </location>
    <ligand>
        <name>ATP</name>
        <dbReference type="ChEBI" id="CHEBI:30616"/>
    </ligand>
</feature>
<comment type="similarity">
    <text evidence="1">Belongs to the isopentenyl phosphate kinase family.</text>
</comment>
<dbReference type="NCBIfam" id="NF040647">
    <property type="entry name" value="IPPK_Arch"/>
    <property type="match status" value="1"/>
</dbReference>
<dbReference type="PANTHER" id="PTHR43654:SF1">
    <property type="entry name" value="ISOPENTENYL PHOSPHATE KINASE"/>
    <property type="match status" value="1"/>
</dbReference>
<evidence type="ECO:0000313" key="13">
    <source>
        <dbReference type="EMBL" id="KKR63043.1"/>
    </source>
</evidence>
<evidence type="ECO:0000256" key="10">
    <source>
        <dbReference type="PIRSR" id="PIRSR016496-1"/>
    </source>
</evidence>
<dbReference type="EMBL" id="LBZA01000034">
    <property type="protein sequence ID" value="KKR63043.1"/>
    <property type="molecule type" value="Genomic_DNA"/>
</dbReference>
<dbReference type="InterPro" id="IPR001048">
    <property type="entry name" value="Asp/Glu/Uridylate_kinase"/>
</dbReference>
<dbReference type="Proteomes" id="UP000034293">
    <property type="component" value="Unassembled WGS sequence"/>
</dbReference>
<feature type="binding site" evidence="10">
    <location>
        <position position="54"/>
    </location>
    <ligand>
        <name>ATP</name>
        <dbReference type="ChEBI" id="CHEBI:30616"/>
    </ligand>
</feature>
<name>A0A0G0SDM5_9BACT</name>
<evidence type="ECO:0000313" key="14">
    <source>
        <dbReference type="Proteomes" id="UP000034293"/>
    </source>
</evidence>
<dbReference type="PANTHER" id="PTHR43654">
    <property type="entry name" value="GLUTAMATE 5-KINASE"/>
    <property type="match status" value="1"/>
</dbReference>
<dbReference type="Pfam" id="PF00696">
    <property type="entry name" value="AA_kinase"/>
    <property type="match status" value="1"/>
</dbReference>
<dbReference type="PATRIC" id="fig|1618553.3.peg.464"/>
<evidence type="ECO:0000256" key="8">
    <source>
        <dbReference type="ARBA" id="ARBA00023229"/>
    </source>
</evidence>
<feature type="domain" description="Aspartate/glutamate/uridylate kinase" evidence="12">
    <location>
        <begin position="3"/>
        <end position="242"/>
    </location>
</feature>
<organism evidence="13 14">
    <name type="scientific">Candidatus Woesebacteria bacterium GW2011_GWA1_40_43</name>
    <dbReference type="NCBI Taxonomy" id="1618553"/>
    <lineage>
        <taxon>Bacteria</taxon>
        <taxon>Candidatus Woeseibacteriota</taxon>
    </lineage>
</organism>
<evidence type="ECO:0000256" key="5">
    <source>
        <dbReference type="ARBA" id="ARBA00022741"/>
    </source>
</evidence>
<evidence type="ECO:0000256" key="9">
    <source>
        <dbReference type="ARBA" id="ARBA00049063"/>
    </source>
</evidence>
<comment type="caution">
    <text evidence="13">The sequence shown here is derived from an EMBL/GenBank/DDBJ whole genome shotgun (WGS) entry which is preliminary data.</text>
</comment>
<keyword evidence="6" id="KW-0418">Kinase</keyword>
<gene>
    <name evidence="13" type="ORF">UU02_C0034G0001</name>
</gene>
<dbReference type="AlphaFoldDB" id="A0A0G0SDM5"/>
<comment type="catalytic activity">
    <reaction evidence="9">
        <text>isopentenyl phosphate + ATP = isopentenyl diphosphate + ADP</text>
        <dbReference type="Rhea" id="RHEA:33963"/>
        <dbReference type="ChEBI" id="CHEBI:30616"/>
        <dbReference type="ChEBI" id="CHEBI:65078"/>
        <dbReference type="ChEBI" id="CHEBI:128769"/>
        <dbReference type="ChEBI" id="CHEBI:456216"/>
        <dbReference type="EC" id="2.7.4.26"/>
    </reaction>
</comment>
<proteinExistence type="inferred from homology"/>
<keyword evidence="4" id="KW-0808">Transferase</keyword>
<dbReference type="PIRSF" id="PIRSF016496">
    <property type="entry name" value="Kin_FomA"/>
    <property type="match status" value="1"/>
</dbReference>
<dbReference type="InterPro" id="IPR036393">
    <property type="entry name" value="AceGlu_kinase-like_sf"/>
</dbReference>
<dbReference type="SUPFAM" id="SSF53633">
    <property type="entry name" value="Carbamate kinase-like"/>
    <property type="match status" value="1"/>
</dbReference>
<evidence type="ECO:0000256" key="2">
    <source>
        <dbReference type="ARBA" id="ARBA00012908"/>
    </source>
</evidence>
<reference evidence="13 14" key="1">
    <citation type="journal article" date="2015" name="Nature">
        <title>rRNA introns, odd ribosomes, and small enigmatic genomes across a large radiation of phyla.</title>
        <authorList>
            <person name="Brown C.T."/>
            <person name="Hug L.A."/>
            <person name="Thomas B.C."/>
            <person name="Sharon I."/>
            <person name="Castelle C.J."/>
            <person name="Singh A."/>
            <person name="Wilkins M.J."/>
            <person name="Williams K.H."/>
            <person name="Banfield J.F."/>
        </authorList>
    </citation>
    <scope>NUCLEOTIDE SEQUENCE [LARGE SCALE GENOMIC DNA]</scope>
</reference>
<evidence type="ECO:0000256" key="6">
    <source>
        <dbReference type="ARBA" id="ARBA00022777"/>
    </source>
</evidence>
<dbReference type="Gene3D" id="3.40.1160.10">
    <property type="entry name" value="Acetylglutamate kinase-like"/>
    <property type="match status" value="1"/>
</dbReference>
<keyword evidence="8" id="KW-0414">Isoprene biosynthesis</keyword>
<feature type="binding site" evidence="10">
    <location>
        <position position="53"/>
    </location>
    <ligand>
        <name>substrate</name>
    </ligand>
</feature>
<evidence type="ECO:0000256" key="1">
    <source>
        <dbReference type="ARBA" id="ARBA00010540"/>
    </source>
</evidence>
<protein>
    <recommendedName>
        <fullName evidence="3">Isopentenyl phosphate kinase</fullName>
        <ecNumber evidence="2">2.7.4.26</ecNumber>
    </recommendedName>
</protein>
<evidence type="ECO:0000259" key="12">
    <source>
        <dbReference type="Pfam" id="PF00696"/>
    </source>
</evidence>
<feature type="binding site" evidence="10">
    <location>
        <position position="157"/>
    </location>
    <ligand>
        <name>substrate</name>
    </ligand>
</feature>
<dbReference type="GO" id="GO:0016114">
    <property type="term" value="P:terpenoid biosynthetic process"/>
    <property type="evidence" value="ECO:0007669"/>
    <property type="project" value="TreeGrafter"/>
</dbReference>
<feature type="binding site" evidence="10">
    <location>
        <position position="58"/>
    </location>
    <ligand>
        <name>substrate</name>
    </ligand>
</feature>
<evidence type="ECO:0000256" key="3">
    <source>
        <dbReference type="ARBA" id="ARBA00017267"/>
    </source>
</evidence>
<dbReference type="GO" id="GO:0005829">
    <property type="term" value="C:cytosol"/>
    <property type="evidence" value="ECO:0007669"/>
    <property type="project" value="TreeGrafter"/>
</dbReference>
<keyword evidence="7 10" id="KW-0067">ATP-binding</keyword>
<dbReference type="InterPro" id="IPR024192">
    <property type="entry name" value="Fosfomycin_R_FomA-type"/>
</dbReference>
<evidence type="ECO:0000256" key="7">
    <source>
        <dbReference type="ARBA" id="ARBA00022840"/>
    </source>
</evidence>
<dbReference type="GO" id="GO:0016301">
    <property type="term" value="F:kinase activity"/>
    <property type="evidence" value="ECO:0007669"/>
    <property type="project" value="UniProtKB-KW"/>
</dbReference>
<dbReference type="EC" id="2.7.4.26" evidence="2"/>
<accession>A0A0G0SDM5</accession>
<sequence length="273" mass="29890">MKKLILIKLGGSVITDKTKPFTAKPKIIKRLALEIKGAKKLLPDTDLILGHGSGSFGHTLASKYQTQLGLINKNSTKGLCQVSNVAVDINRIVLKEFLGVGMNVFSFSPVSFIYSSSDKLEDVFIKPIKRALELNLVPIVYGDVIFDFKKGFTIYSGEKTLDILAKKLSKNYSKVKVIQCGDTDGVYDERGKTIAEITSKNFPRIKKALGGSKSTDVTGGMAHKVLESLVLAKKDITSIIINGETKNELLNTLLGKKHHGTEVVCKFNIYKGL</sequence>
<feature type="binding site" evidence="10">
    <location>
        <position position="224"/>
    </location>
    <ligand>
        <name>ATP</name>
        <dbReference type="ChEBI" id="CHEBI:30616"/>
    </ligand>
</feature>